<accession>A0ABW8SY20</accession>
<evidence type="ECO:0000313" key="1">
    <source>
        <dbReference type="EMBL" id="MFL0206822.1"/>
    </source>
</evidence>
<sequence>MKTNENKFTIDELADSVISPNSLTREERKLADAELAEARRKNREGITGDQQLYAKVLQLRFLMEDYAKSEIFDKELSFASFLRKYIRLNYKVNKKFANDISLKEAELSLILNRHRLPNEKTIVRLELHSNNMIPAISWYRVLEKEKEHELQSNTAFKEKQNKHVKNRLHFELQEV</sequence>
<name>A0ABW8SY20_9BACT</name>
<evidence type="ECO:0000313" key="2">
    <source>
        <dbReference type="Proteomes" id="UP001623559"/>
    </source>
</evidence>
<protein>
    <submittedName>
        <fullName evidence="1">Uncharacterized protein</fullName>
    </submittedName>
</protein>
<dbReference type="EMBL" id="JBEWZG010000003">
    <property type="protein sequence ID" value="MFL0206822.1"/>
    <property type="molecule type" value="Genomic_DNA"/>
</dbReference>
<proteinExistence type="predicted"/>
<comment type="caution">
    <text evidence="1">The sequence shown here is derived from an EMBL/GenBank/DDBJ whole genome shotgun (WGS) entry which is preliminary data.</text>
</comment>
<gene>
    <name evidence="1" type="ORF">V7S74_08715</name>
</gene>
<organism evidence="1 2">
    <name type="scientific">Aquirufa novilacunae</name>
    <dbReference type="NCBI Taxonomy" id="3139305"/>
    <lineage>
        <taxon>Bacteria</taxon>
        <taxon>Pseudomonadati</taxon>
        <taxon>Bacteroidota</taxon>
        <taxon>Cytophagia</taxon>
        <taxon>Cytophagales</taxon>
        <taxon>Flectobacillaceae</taxon>
        <taxon>Aquirufa</taxon>
    </lineage>
</organism>
<reference evidence="1 2" key="1">
    <citation type="submission" date="2024-07" db="EMBL/GenBank/DDBJ databases">
        <authorList>
            <person name="Pitt A."/>
            <person name="Hahn M.W."/>
        </authorList>
    </citation>
    <scope>NUCLEOTIDE SEQUENCE [LARGE SCALE GENOMIC DNA]</scope>
    <source>
        <strain evidence="1 2">2-AUSEE-184A6</strain>
    </source>
</reference>
<dbReference type="Proteomes" id="UP001623559">
    <property type="component" value="Unassembled WGS sequence"/>
</dbReference>
<dbReference type="RefSeq" id="WP_406778369.1">
    <property type="nucleotide sequence ID" value="NZ_JBEWZG010000003.1"/>
</dbReference>